<dbReference type="InterPro" id="IPR029006">
    <property type="entry name" value="ADF-H/Gelsolin-like_dom_sf"/>
</dbReference>
<dbReference type="Proteomes" id="UP000515788">
    <property type="component" value="Chromosome 4"/>
</dbReference>
<dbReference type="GO" id="GO:0071933">
    <property type="term" value="F:Arp2/3 complex binding"/>
    <property type="evidence" value="ECO:0007669"/>
    <property type="project" value="InterPro"/>
</dbReference>
<keyword evidence="3" id="KW-0539">Nucleus</keyword>
<proteinExistence type="inferred from homology"/>
<keyword evidence="2 3" id="KW-0963">Cytoplasm</keyword>
<dbReference type="SUPFAM" id="SSF55753">
    <property type="entry name" value="Actin depolymerizing proteins"/>
    <property type="match status" value="1"/>
</dbReference>
<dbReference type="PIRSF" id="PIRSF001788">
    <property type="entry name" value="GMF-beta"/>
    <property type="match status" value="1"/>
</dbReference>
<evidence type="ECO:0000313" key="5">
    <source>
        <dbReference type="EMBL" id="QLL32708.1"/>
    </source>
</evidence>
<dbReference type="OrthoDB" id="3919494at2759"/>
<dbReference type="PANTHER" id="PTHR11249:SF2">
    <property type="entry name" value="GLIA MATURATION FACTOR"/>
    <property type="match status" value="1"/>
</dbReference>
<dbReference type="PROSITE" id="PS51263">
    <property type="entry name" value="ADF_H"/>
    <property type="match status" value="1"/>
</dbReference>
<protein>
    <recommendedName>
        <fullName evidence="4">ADF-H domain-containing protein</fullName>
    </recommendedName>
</protein>
<evidence type="ECO:0000259" key="4">
    <source>
        <dbReference type="PROSITE" id="PS51263"/>
    </source>
</evidence>
<dbReference type="Gene3D" id="3.40.20.10">
    <property type="entry name" value="Severin"/>
    <property type="match status" value="1"/>
</dbReference>
<dbReference type="GO" id="GO:0034316">
    <property type="term" value="P:negative regulation of Arp2/3 complex-mediated actin nucleation"/>
    <property type="evidence" value="ECO:0007669"/>
    <property type="project" value="TreeGrafter"/>
</dbReference>
<accession>A0A7G3ZGS2</accession>
<dbReference type="Pfam" id="PF00241">
    <property type="entry name" value="Cofilin_ADF"/>
    <property type="match status" value="1"/>
</dbReference>
<comment type="similarity">
    <text evidence="1 3">Belongs to the actin-binding proteins ADF family. GMF subfamily.</text>
</comment>
<comment type="subcellular location">
    <subcellularLocation>
        <location evidence="3">Cytoplasm</location>
    </subcellularLocation>
    <subcellularLocation>
        <location evidence="3">Nucleus</location>
    </subcellularLocation>
</comment>
<evidence type="ECO:0000256" key="1">
    <source>
        <dbReference type="ARBA" id="ARBA00010055"/>
    </source>
</evidence>
<organism evidence="5 6">
    <name type="scientific">Torulaspora globosa</name>
    <dbReference type="NCBI Taxonomy" id="48254"/>
    <lineage>
        <taxon>Eukaryota</taxon>
        <taxon>Fungi</taxon>
        <taxon>Dikarya</taxon>
        <taxon>Ascomycota</taxon>
        <taxon>Saccharomycotina</taxon>
        <taxon>Saccharomycetes</taxon>
        <taxon>Saccharomycetales</taxon>
        <taxon>Saccharomycetaceae</taxon>
        <taxon>Torulaspora</taxon>
    </lineage>
</organism>
<dbReference type="GO" id="GO:0003779">
    <property type="term" value="F:actin binding"/>
    <property type="evidence" value="ECO:0007669"/>
    <property type="project" value="InterPro"/>
</dbReference>
<dbReference type="InterPro" id="IPR002108">
    <property type="entry name" value="ADF-H"/>
</dbReference>
<dbReference type="KEGG" id="tgb:HG536_0D02300"/>
<dbReference type="RefSeq" id="XP_037139382.1">
    <property type="nucleotide sequence ID" value="XM_037283486.1"/>
</dbReference>
<evidence type="ECO:0000313" key="6">
    <source>
        <dbReference type="Proteomes" id="UP000515788"/>
    </source>
</evidence>
<dbReference type="GO" id="GO:0071846">
    <property type="term" value="P:actin filament debranching"/>
    <property type="evidence" value="ECO:0007669"/>
    <property type="project" value="InterPro"/>
</dbReference>
<dbReference type="PANTHER" id="PTHR11249">
    <property type="entry name" value="GLIAL FACTOR NATURATION FACTOR"/>
    <property type="match status" value="1"/>
</dbReference>
<evidence type="ECO:0000256" key="3">
    <source>
        <dbReference type="PIRNR" id="PIRNR001788"/>
    </source>
</evidence>
<dbReference type="InterPro" id="IPR011171">
    <property type="entry name" value="GMF"/>
</dbReference>
<name>A0A7G3ZGS2_9SACH</name>
<feature type="domain" description="ADF-H" evidence="4">
    <location>
        <begin position="6"/>
        <end position="147"/>
    </location>
</feature>
<dbReference type="SMART" id="SM00102">
    <property type="entry name" value="ADF"/>
    <property type="match status" value="1"/>
</dbReference>
<evidence type="ECO:0000256" key="2">
    <source>
        <dbReference type="ARBA" id="ARBA00022490"/>
    </source>
</evidence>
<dbReference type="AlphaFoldDB" id="A0A7G3ZGS2"/>
<dbReference type="GeneID" id="59325875"/>
<gene>
    <name evidence="5" type="ORF">HG536_0D02300</name>
</gene>
<sequence length="152" mass="17008">MSSLYHIGTATKDVIRKFRISTARSDVIKCLPIKIEPKPSYEIVIENEELEELEGITDLSELADILPDNSPRYLLTAYPVVTKEGIKQTPLVLIYWKPATVVSQEWKMLYAGALELVRNECGTSRLIEVSSGLEDDDDIENLKNQLGSQSGP</sequence>
<dbReference type="GO" id="GO:0005634">
    <property type="term" value="C:nucleus"/>
    <property type="evidence" value="ECO:0007669"/>
    <property type="project" value="UniProtKB-SubCell"/>
</dbReference>
<keyword evidence="6" id="KW-1185">Reference proteome</keyword>
<reference evidence="5 6" key="1">
    <citation type="submission" date="2020-06" db="EMBL/GenBank/DDBJ databases">
        <title>The yeast mating-type switching endonuclease HO is a domesticated member of an unorthodox homing genetic element family.</title>
        <authorList>
            <person name="Coughlan A.Y."/>
            <person name="Lombardi L."/>
            <person name="Braun-Galleani S."/>
            <person name="Martos A.R."/>
            <person name="Galeote V."/>
            <person name="Bigey F."/>
            <person name="Dequin S."/>
            <person name="Byrne K.P."/>
            <person name="Wolfe K.H."/>
        </authorList>
    </citation>
    <scope>NUCLEOTIDE SEQUENCE [LARGE SCALE GENOMIC DNA]</scope>
    <source>
        <strain evidence="5 6">CBS764</strain>
    </source>
</reference>
<dbReference type="GO" id="GO:0030479">
    <property type="term" value="C:actin cortical patch"/>
    <property type="evidence" value="ECO:0007669"/>
    <property type="project" value="TreeGrafter"/>
</dbReference>
<dbReference type="EMBL" id="CP059249">
    <property type="protein sequence ID" value="QLL32708.1"/>
    <property type="molecule type" value="Genomic_DNA"/>
</dbReference>